<dbReference type="Proteomes" id="UP001597079">
    <property type="component" value="Unassembled WGS sequence"/>
</dbReference>
<dbReference type="EMBL" id="JBHUCX010000035">
    <property type="protein sequence ID" value="MFD1675780.1"/>
    <property type="molecule type" value="Genomic_DNA"/>
</dbReference>
<protein>
    <submittedName>
        <fullName evidence="1">GrpB family protein</fullName>
    </submittedName>
</protein>
<dbReference type="SUPFAM" id="SSF81301">
    <property type="entry name" value="Nucleotidyltransferase"/>
    <property type="match status" value="1"/>
</dbReference>
<proteinExistence type="predicted"/>
<accession>A0ABW4JJ20</accession>
<keyword evidence="2" id="KW-1185">Reference proteome</keyword>
<dbReference type="InterPro" id="IPR043519">
    <property type="entry name" value="NT_sf"/>
</dbReference>
<sequence length="183" mass="21060">MSESSRQEVNVVPYNPNWTVEYGKERTALLKILSPHIVAIEHVGSTSIEHQDAKPIIDIFAAVKPFHNHAVYESLLSPHRYHYAETGMTGRHLFAKAYNGVRTHHLHILPIEGFYQRNQILFRDYLRAHPAFVQGYGAIKRNLAKEYHSDSDGYTRAKTAFIQRVVDLARAERGLPLENVWEE</sequence>
<reference evidence="2" key="1">
    <citation type="journal article" date="2019" name="Int. J. Syst. Evol. Microbiol.">
        <title>The Global Catalogue of Microorganisms (GCM) 10K type strain sequencing project: providing services to taxonomists for standard genome sequencing and annotation.</title>
        <authorList>
            <consortium name="The Broad Institute Genomics Platform"/>
            <consortium name="The Broad Institute Genome Sequencing Center for Infectious Disease"/>
            <person name="Wu L."/>
            <person name="Ma J."/>
        </authorList>
    </citation>
    <scope>NUCLEOTIDE SEQUENCE [LARGE SCALE GENOMIC DNA]</scope>
    <source>
        <strain evidence="2">CGMCC 1.12286</strain>
    </source>
</reference>
<evidence type="ECO:0000313" key="2">
    <source>
        <dbReference type="Proteomes" id="UP001597079"/>
    </source>
</evidence>
<dbReference type="RefSeq" id="WP_377943663.1">
    <property type="nucleotide sequence ID" value="NZ_JBHUCX010000035.1"/>
</dbReference>
<dbReference type="InterPro" id="IPR007344">
    <property type="entry name" value="GrpB/CoaE"/>
</dbReference>
<name>A0ABW4JJ20_9BACL</name>
<comment type="caution">
    <text evidence="1">The sequence shown here is derived from an EMBL/GenBank/DDBJ whole genome shotgun (WGS) entry which is preliminary data.</text>
</comment>
<dbReference type="PANTHER" id="PTHR34822">
    <property type="entry name" value="GRPB DOMAIN PROTEIN (AFU_ORTHOLOGUE AFUA_1G01530)"/>
    <property type="match status" value="1"/>
</dbReference>
<dbReference type="PANTHER" id="PTHR34822:SF1">
    <property type="entry name" value="GRPB FAMILY PROTEIN"/>
    <property type="match status" value="1"/>
</dbReference>
<organism evidence="1 2">
    <name type="scientific">Alicyclobacillus fodiniaquatilis</name>
    <dbReference type="NCBI Taxonomy" id="1661150"/>
    <lineage>
        <taxon>Bacteria</taxon>
        <taxon>Bacillati</taxon>
        <taxon>Bacillota</taxon>
        <taxon>Bacilli</taxon>
        <taxon>Bacillales</taxon>
        <taxon>Alicyclobacillaceae</taxon>
        <taxon>Alicyclobacillus</taxon>
    </lineage>
</organism>
<gene>
    <name evidence="1" type="ORF">ACFSB2_13845</name>
</gene>
<dbReference type="Gene3D" id="3.30.460.10">
    <property type="entry name" value="Beta Polymerase, domain 2"/>
    <property type="match status" value="1"/>
</dbReference>
<dbReference type="Pfam" id="PF04229">
    <property type="entry name" value="GrpB"/>
    <property type="match status" value="1"/>
</dbReference>
<evidence type="ECO:0000313" key="1">
    <source>
        <dbReference type="EMBL" id="MFD1675780.1"/>
    </source>
</evidence>